<reference evidence="2" key="1">
    <citation type="journal article" date="2024" name="Proc. Natl. Acad. Sci. U.S.A.">
        <title>Extraordinary preservation of gene collinearity over three hundred million years revealed in homosporous lycophytes.</title>
        <authorList>
            <person name="Li C."/>
            <person name="Wickell D."/>
            <person name="Kuo L.Y."/>
            <person name="Chen X."/>
            <person name="Nie B."/>
            <person name="Liao X."/>
            <person name="Peng D."/>
            <person name="Ji J."/>
            <person name="Jenkins J."/>
            <person name="Williams M."/>
            <person name="Shu S."/>
            <person name="Plott C."/>
            <person name="Barry K."/>
            <person name="Rajasekar S."/>
            <person name="Grimwood J."/>
            <person name="Han X."/>
            <person name="Sun S."/>
            <person name="Hou Z."/>
            <person name="He W."/>
            <person name="Dai G."/>
            <person name="Sun C."/>
            <person name="Schmutz J."/>
            <person name="Leebens-Mack J.H."/>
            <person name="Li F.W."/>
            <person name="Wang L."/>
        </authorList>
    </citation>
    <scope>NUCLEOTIDE SEQUENCE [LARGE SCALE GENOMIC DNA]</scope>
    <source>
        <strain evidence="2">cv. PW_Plant_1</strain>
    </source>
</reference>
<dbReference type="Proteomes" id="UP001162992">
    <property type="component" value="Chromosome 1"/>
</dbReference>
<sequence>MAADDEKCSHSWQTRLECQALESCNGFANPKITQSSDIEALRVADAYSEVAHALKELNVEDSNPDVRPAFPDEVLEHVLVFITAAKDRNSVSLVCKAWYITEQWSRRHVFIGNCYAVSPVFLIMRFPKVKSITLKGKPRFADFGLVPSDWGAHLFPWVFSMAEGYPWLEELHLKRMVVSDESLVLLAHSFPNFRVLSMINCEGLSTHGLAAVTSQCKNLVKLHLQDSEVEDRGGHWLSCFPESCTALECLNFSCVDSEIDFDALERLVARCPSLKSLVLNRRISLEQLQLLLMKAPQLTDLGTGAYNQDLRRAQMVKLKAALVNCKGLQKLSGIWGIEPEYIPMLYPVCRNLTSLNLSYAPIRSFEFVKLMRHCHKLQRLSLQDLVEDKGLRAVGSSCKDLEELHVFPADPRGQVYSTEKGLIAIANGCPKLTNILYFCRQMTNGAITKMSTACPELTRFRLCIVTPLTPDHVTGQPFDEGFGAIVKNCKKLHRLAVSGKLTDKAFEYIGRYGKKVETLSVAFAGDSDLGLKYVLDGCNRLRKLEIRDCPFGDTALLSGLHQYESMRFLWMSSCKITLIGCQELALRKPGLNVEVIKEDENGGDLSVEKLYVYRSLTGPRADMPRFVLTL</sequence>
<organism evidence="1 2">
    <name type="scientific">Diphasiastrum complanatum</name>
    <name type="common">Issler's clubmoss</name>
    <name type="synonym">Lycopodium complanatum</name>
    <dbReference type="NCBI Taxonomy" id="34168"/>
    <lineage>
        <taxon>Eukaryota</taxon>
        <taxon>Viridiplantae</taxon>
        <taxon>Streptophyta</taxon>
        <taxon>Embryophyta</taxon>
        <taxon>Tracheophyta</taxon>
        <taxon>Lycopodiopsida</taxon>
        <taxon>Lycopodiales</taxon>
        <taxon>Lycopodiaceae</taxon>
        <taxon>Lycopodioideae</taxon>
        <taxon>Diphasiastrum</taxon>
    </lineage>
</organism>
<name>A0ACC2EQY0_DIPCM</name>
<keyword evidence="2" id="KW-1185">Reference proteome</keyword>
<gene>
    <name evidence="1" type="ORF">O6H91_01G055600</name>
</gene>
<evidence type="ECO:0000313" key="1">
    <source>
        <dbReference type="EMBL" id="KAJ7568979.1"/>
    </source>
</evidence>
<protein>
    <submittedName>
        <fullName evidence="1">Uncharacterized protein</fullName>
    </submittedName>
</protein>
<accession>A0ACC2EQY0</accession>
<evidence type="ECO:0000313" key="2">
    <source>
        <dbReference type="Proteomes" id="UP001162992"/>
    </source>
</evidence>
<comment type="caution">
    <text evidence="1">The sequence shown here is derived from an EMBL/GenBank/DDBJ whole genome shotgun (WGS) entry which is preliminary data.</text>
</comment>
<proteinExistence type="predicted"/>
<dbReference type="EMBL" id="CM055092">
    <property type="protein sequence ID" value="KAJ7568979.1"/>
    <property type="molecule type" value="Genomic_DNA"/>
</dbReference>